<proteinExistence type="predicted"/>
<organism evidence="2">
    <name type="scientific">Laccaria bicolor (strain S238N-H82 / ATCC MYA-4686)</name>
    <name type="common">Bicoloured deceiver</name>
    <name type="synonym">Laccaria laccata var. bicolor</name>
    <dbReference type="NCBI Taxonomy" id="486041"/>
    <lineage>
        <taxon>Eukaryota</taxon>
        <taxon>Fungi</taxon>
        <taxon>Dikarya</taxon>
        <taxon>Basidiomycota</taxon>
        <taxon>Agaricomycotina</taxon>
        <taxon>Agaricomycetes</taxon>
        <taxon>Agaricomycetidae</taxon>
        <taxon>Agaricales</taxon>
        <taxon>Agaricineae</taxon>
        <taxon>Hydnangiaceae</taxon>
        <taxon>Laccaria</taxon>
    </lineage>
</organism>
<evidence type="ECO:0000313" key="2">
    <source>
        <dbReference type="Proteomes" id="UP000001194"/>
    </source>
</evidence>
<dbReference type="KEGG" id="lbc:LACBIDRAFT_297631"/>
<name>B0DBN0_LACBS</name>
<keyword evidence="2" id="KW-1185">Reference proteome</keyword>
<dbReference type="Proteomes" id="UP000001194">
    <property type="component" value="Unassembled WGS sequence"/>
</dbReference>
<gene>
    <name evidence="1" type="ORF">LACBIDRAFT_297631</name>
</gene>
<sequence>MSLLSSSSSYLKYPERKQWDYGKGLELRWGDQPVRVADEKWLFMFETIPKSSPI</sequence>
<evidence type="ECO:0000313" key="1">
    <source>
        <dbReference type="EMBL" id="EDR08027.1"/>
    </source>
</evidence>
<dbReference type="RefSeq" id="XP_001881097.1">
    <property type="nucleotide sequence ID" value="XM_001881062.1"/>
</dbReference>
<accession>B0DBN0</accession>
<protein>
    <submittedName>
        <fullName evidence="1">Predicted protein</fullName>
    </submittedName>
</protein>
<reference evidence="1 2" key="1">
    <citation type="journal article" date="2008" name="Nature">
        <title>The genome of Laccaria bicolor provides insights into mycorrhizal symbiosis.</title>
        <authorList>
            <person name="Martin F."/>
            <person name="Aerts A."/>
            <person name="Ahren D."/>
            <person name="Brun A."/>
            <person name="Danchin E.G.J."/>
            <person name="Duchaussoy F."/>
            <person name="Gibon J."/>
            <person name="Kohler A."/>
            <person name="Lindquist E."/>
            <person name="Pereda V."/>
            <person name="Salamov A."/>
            <person name="Shapiro H.J."/>
            <person name="Wuyts J."/>
            <person name="Blaudez D."/>
            <person name="Buee M."/>
            <person name="Brokstein P."/>
            <person name="Canbaeck B."/>
            <person name="Cohen D."/>
            <person name="Courty P.E."/>
            <person name="Coutinho P.M."/>
            <person name="Delaruelle C."/>
            <person name="Detter J.C."/>
            <person name="Deveau A."/>
            <person name="DiFazio S."/>
            <person name="Duplessis S."/>
            <person name="Fraissinet-Tachet L."/>
            <person name="Lucic E."/>
            <person name="Frey-Klett P."/>
            <person name="Fourrey C."/>
            <person name="Feussner I."/>
            <person name="Gay G."/>
            <person name="Grimwood J."/>
            <person name="Hoegger P.J."/>
            <person name="Jain P."/>
            <person name="Kilaru S."/>
            <person name="Labbe J."/>
            <person name="Lin Y.C."/>
            <person name="Legue V."/>
            <person name="Le Tacon F."/>
            <person name="Marmeisse R."/>
            <person name="Melayah D."/>
            <person name="Montanini B."/>
            <person name="Muratet M."/>
            <person name="Nehls U."/>
            <person name="Niculita-Hirzel H."/>
            <person name="Oudot-Le Secq M.P."/>
            <person name="Peter M."/>
            <person name="Quesneville H."/>
            <person name="Rajashekar B."/>
            <person name="Reich M."/>
            <person name="Rouhier N."/>
            <person name="Schmutz J."/>
            <person name="Yin T."/>
            <person name="Chalot M."/>
            <person name="Henrissat B."/>
            <person name="Kuees U."/>
            <person name="Lucas S."/>
            <person name="Van de Peer Y."/>
            <person name="Podila G.K."/>
            <person name="Polle A."/>
            <person name="Pukkila P.J."/>
            <person name="Richardson P.M."/>
            <person name="Rouze P."/>
            <person name="Sanders I.R."/>
            <person name="Stajich J.E."/>
            <person name="Tunlid A."/>
            <person name="Tuskan G."/>
            <person name="Grigoriev I.V."/>
        </authorList>
    </citation>
    <scope>NUCLEOTIDE SEQUENCE [LARGE SCALE GENOMIC DNA]</scope>
    <source>
        <strain evidence="2">S238N-H82 / ATCC MYA-4686</strain>
    </source>
</reference>
<dbReference type="InParanoid" id="B0DBN0"/>
<dbReference type="OrthoDB" id="2748218at2759"/>
<dbReference type="AlphaFoldDB" id="B0DBN0"/>
<dbReference type="GeneID" id="6076807"/>
<dbReference type="EMBL" id="DS547102">
    <property type="protein sequence ID" value="EDR08027.1"/>
    <property type="molecule type" value="Genomic_DNA"/>
</dbReference>
<dbReference type="HOGENOM" id="CLU_3050715_0_0_1"/>